<dbReference type="GO" id="GO:0140326">
    <property type="term" value="F:ATPase-coupled intramembrane lipid transporter activity"/>
    <property type="evidence" value="ECO:0007669"/>
    <property type="project" value="TreeGrafter"/>
</dbReference>
<name>A0A0H5QRF0_9EUKA</name>
<dbReference type="EMBL" id="HACM01003639">
    <property type="protein sequence ID" value="CRZ04081.1"/>
    <property type="molecule type" value="Transcribed_RNA"/>
</dbReference>
<accession>A0A0H5QRF0</accession>
<feature type="non-terminal residue" evidence="1">
    <location>
        <position position="121"/>
    </location>
</feature>
<dbReference type="GO" id="GO:0005886">
    <property type="term" value="C:plasma membrane"/>
    <property type="evidence" value="ECO:0007669"/>
    <property type="project" value="TreeGrafter"/>
</dbReference>
<organism evidence="1">
    <name type="scientific">Spongospora subterranea</name>
    <dbReference type="NCBI Taxonomy" id="70186"/>
    <lineage>
        <taxon>Eukaryota</taxon>
        <taxon>Sar</taxon>
        <taxon>Rhizaria</taxon>
        <taxon>Endomyxa</taxon>
        <taxon>Phytomyxea</taxon>
        <taxon>Plasmodiophorida</taxon>
        <taxon>Plasmodiophoridae</taxon>
        <taxon>Spongospora</taxon>
    </lineage>
</organism>
<feature type="non-terminal residue" evidence="1">
    <location>
        <position position="1"/>
    </location>
</feature>
<sequence>QITHLSENGSELGHSRGSCADDCRICSLASRIEADSALRFIGGTGMEDSLQFLVPETIRALRSAGIKLVMLTGDKSETAGSIAVAAGFVKRSAALLHFDNDDRGSFVRLLDEAEVRFPVDG</sequence>
<dbReference type="AlphaFoldDB" id="A0A0H5QRF0"/>
<proteinExistence type="predicted"/>
<reference evidence="1" key="1">
    <citation type="submission" date="2015-04" db="EMBL/GenBank/DDBJ databases">
        <title>The genome sequence of the plant pathogenic Rhizarian Plasmodiophora brassicae reveals insights in its biotrophic life cycle and the origin of chitin synthesis.</title>
        <authorList>
            <person name="Schwelm A."/>
            <person name="Fogelqvist J."/>
            <person name="Knaust A."/>
            <person name="Julke S."/>
            <person name="Lilja T."/>
            <person name="Dhandapani V."/>
            <person name="Bonilla-Rosso G."/>
            <person name="Karlsson M."/>
            <person name="Shevchenko A."/>
            <person name="Choi S.R."/>
            <person name="Kim H.G."/>
            <person name="Park J.Y."/>
            <person name="Lim Y.P."/>
            <person name="Ludwig-Muller J."/>
            <person name="Dixelius C."/>
        </authorList>
    </citation>
    <scope>NUCLEOTIDE SEQUENCE</scope>
    <source>
        <tissue evidence="1">Potato root galls</tissue>
    </source>
</reference>
<evidence type="ECO:0008006" key="2">
    <source>
        <dbReference type="Google" id="ProtNLM"/>
    </source>
</evidence>
<dbReference type="GO" id="GO:0045332">
    <property type="term" value="P:phospholipid translocation"/>
    <property type="evidence" value="ECO:0007669"/>
    <property type="project" value="TreeGrafter"/>
</dbReference>
<dbReference type="InterPro" id="IPR036412">
    <property type="entry name" value="HAD-like_sf"/>
</dbReference>
<dbReference type="SUPFAM" id="SSF56784">
    <property type="entry name" value="HAD-like"/>
    <property type="match status" value="1"/>
</dbReference>
<dbReference type="Gene3D" id="3.40.50.1000">
    <property type="entry name" value="HAD superfamily/HAD-like"/>
    <property type="match status" value="1"/>
</dbReference>
<protein>
    <recommendedName>
        <fullName evidence="2">Cation-transporting P-type ATPase C-terminal domain-containing protein</fullName>
    </recommendedName>
</protein>
<dbReference type="InterPro" id="IPR023214">
    <property type="entry name" value="HAD_sf"/>
</dbReference>
<evidence type="ECO:0000313" key="1">
    <source>
        <dbReference type="EMBL" id="CRZ04081.1"/>
    </source>
</evidence>
<dbReference type="PANTHER" id="PTHR24092">
    <property type="entry name" value="PROBABLE PHOSPHOLIPID-TRANSPORTING ATPASE"/>
    <property type="match status" value="1"/>
</dbReference>